<proteinExistence type="predicted"/>
<feature type="transmembrane region" description="Helical" evidence="1">
    <location>
        <begin position="12"/>
        <end position="35"/>
    </location>
</feature>
<sequence length="54" mass="6493">MHELEHVARRDYLIMFLATVLRDAFFYMPTSWIAYRQLQREKELVCDDLTVGVT</sequence>
<accession>A0A8J3N2L3</accession>
<comment type="caution">
    <text evidence="3">The sequence shown here is derived from an EMBL/GenBank/DDBJ whole genome shotgun (WGS) entry which is preliminary data.</text>
</comment>
<dbReference type="PANTHER" id="PTHR34978">
    <property type="entry name" value="POSSIBLE SENSOR-TRANSDUCER PROTEIN BLAR"/>
    <property type="match status" value="1"/>
</dbReference>
<keyword evidence="1" id="KW-0812">Transmembrane</keyword>
<feature type="domain" description="Peptidase M56" evidence="2">
    <location>
        <begin position="1"/>
        <end position="48"/>
    </location>
</feature>
<organism evidence="3 4">
    <name type="scientific">Reticulibacter mediterranei</name>
    <dbReference type="NCBI Taxonomy" id="2778369"/>
    <lineage>
        <taxon>Bacteria</taxon>
        <taxon>Bacillati</taxon>
        <taxon>Chloroflexota</taxon>
        <taxon>Ktedonobacteria</taxon>
        <taxon>Ktedonobacterales</taxon>
        <taxon>Reticulibacteraceae</taxon>
        <taxon>Reticulibacter</taxon>
    </lineage>
</organism>
<evidence type="ECO:0000313" key="4">
    <source>
        <dbReference type="Proteomes" id="UP000597444"/>
    </source>
</evidence>
<keyword evidence="1" id="KW-1133">Transmembrane helix</keyword>
<dbReference type="InterPro" id="IPR008756">
    <property type="entry name" value="Peptidase_M56"/>
</dbReference>
<dbReference type="Pfam" id="PF05569">
    <property type="entry name" value="Peptidase_M56"/>
    <property type="match status" value="1"/>
</dbReference>
<evidence type="ECO:0000313" key="3">
    <source>
        <dbReference type="EMBL" id="GHO95812.1"/>
    </source>
</evidence>
<dbReference type="Proteomes" id="UP000597444">
    <property type="component" value="Unassembled WGS sequence"/>
</dbReference>
<name>A0A8J3N2L3_9CHLR</name>
<keyword evidence="4" id="KW-1185">Reference proteome</keyword>
<evidence type="ECO:0000256" key="1">
    <source>
        <dbReference type="SAM" id="Phobius"/>
    </source>
</evidence>
<dbReference type="InterPro" id="IPR052173">
    <property type="entry name" value="Beta-lactam_resp_regulator"/>
</dbReference>
<dbReference type="PANTHER" id="PTHR34978:SF3">
    <property type="entry name" value="SLR0241 PROTEIN"/>
    <property type="match status" value="1"/>
</dbReference>
<dbReference type="EMBL" id="BNJK01000001">
    <property type="protein sequence ID" value="GHO95812.1"/>
    <property type="molecule type" value="Genomic_DNA"/>
</dbReference>
<evidence type="ECO:0000259" key="2">
    <source>
        <dbReference type="Pfam" id="PF05569"/>
    </source>
</evidence>
<dbReference type="AlphaFoldDB" id="A0A8J3N2L3"/>
<dbReference type="RefSeq" id="WP_220206469.1">
    <property type="nucleotide sequence ID" value="NZ_BNJK01000001.1"/>
</dbReference>
<reference evidence="3" key="1">
    <citation type="submission" date="2020-10" db="EMBL/GenBank/DDBJ databases">
        <title>Taxonomic study of unclassified bacteria belonging to the class Ktedonobacteria.</title>
        <authorList>
            <person name="Yabe S."/>
            <person name="Wang C.M."/>
            <person name="Zheng Y."/>
            <person name="Sakai Y."/>
            <person name="Cavaletti L."/>
            <person name="Monciardini P."/>
            <person name="Donadio S."/>
        </authorList>
    </citation>
    <scope>NUCLEOTIDE SEQUENCE</scope>
    <source>
        <strain evidence="3">ID150040</strain>
    </source>
</reference>
<gene>
    <name evidence="3" type="ORF">KSF_058600</name>
</gene>
<keyword evidence="1" id="KW-0472">Membrane</keyword>
<protein>
    <recommendedName>
        <fullName evidence="2">Peptidase M56 domain-containing protein</fullName>
    </recommendedName>
</protein>